<name>A0A124GNJ2_PICGL</name>
<keyword evidence="2" id="KW-0496">Mitochondrion</keyword>
<gene>
    <name evidence="2" type="ORF">ABT39_MTgene4314</name>
</gene>
<protein>
    <submittedName>
        <fullName evidence="2">Uncharacterized protein</fullName>
    </submittedName>
</protein>
<evidence type="ECO:0000256" key="1">
    <source>
        <dbReference type="SAM" id="MobiDB-lite"/>
    </source>
</evidence>
<evidence type="ECO:0000313" key="2">
    <source>
        <dbReference type="EMBL" id="KUM48978.1"/>
    </source>
</evidence>
<geneLocation type="mitochondrion" evidence="2"/>
<comment type="caution">
    <text evidence="2">The sequence shown here is derived from an EMBL/GenBank/DDBJ whole genome shotgun (WGS) entry which is preliminary data.</text>
</comment>
<proteinExistence type="predicted"/>
<reference evidence="2" key="1">
    <citation type="journal article" date="2015" name="Genome Biol. Evol.">
        <title>Organellar Genomes of White Spruce (Picea glauca): Assembly and Annotation.</title>
        <authorList>
            <person name="Jackman S.D."/>
            <person name="Warren R.L."/>
            <person name="Gibb E.A."/>
            <person name="Vandervalk B.P."/>
            <person name="Mohamadi H."/>
            <person name="Chu J."/>
            <person name="Raymond A."/>
            <person name="Pleasance S."/>
            <person name="Coope R."/>
            <person name="Wildung M.R."/>
            <person name="Ritland C.E."/>
            <person name="Bousquet J."/>
            <person name="Jones S.J."/>
            <person name="Bohlmann J."/>
            <person name="Birol I."/>
        </authorList>
    </citation>
    <scope>NUCLEOTIDE SEQUENCE [LARGE SCALE GENOMIC DNA]</scope>
    <source>
        <tissue evidence="2">Flushing bud</tissue>
    </source>
</reference>
<dbReference type="AlphaFoldDB" id="A0A124GNJ2"/>
<feature type="region of interest" description="Disordered" evidence="1">
    <location>
        <begin position="65"/>
        <end position="93"/>
    </location>
</feature>
<accession>A0A124GNJ2</accession>
<dbReference type="EMBL" id="LKAM01000004">
    <property type="protein sequence ID" value="KUM48978.1"/>
    <property type="molecule type" value="Genomic_DNA"/>
</dbReference>
<sequence>MNEQWAGPIRSGWIEGWRPLRALQKKNPTKKLGQPKIWSKNSGLGERKLARELVQPEAGWHPSYPLWPTSHRSGNTCESRKISSPVIQSTLPH</sequence>
<organism evidence="2">
    <name type="scientific">Picea glauca</name>
    <name type="common">White spruce</name>
    <name type="synonym">Pinus glauca</name>
    <dbReference type="NCBI Taxonomy" id="3330"/>
    <lineage>
        <taxon>Eukaryota</taxon>
        <taxon>Viridiplantae</taxon>
        <taxon>Streptophyta</taxon>
        <taxon>Embryophyta</taxon>
        <taxon>Tracheophyta</taxon>
        <taxon>Spermatophyta</taxon>
        <taxon>Pinopsida</taxon>
        <taxon>Pinidae</taxon>
        <taxon>Conifers I</taxon>
        <taxon>Pinales</taxon>
        <taxon>Pinaceae</taxon>
        <taxon>Picea</taxon>
    </lineage>
</organism>